<dbReference type="PROSITE" id="PS50096">
    <property type="entry name" value="IQ"/>
    <property type="match status" value="4"/>
</dbReference>
<gene>
    <name evidence="3" type="ORF">SCF082_LOCUS3983</name>
</gene>
<comment type="caution">
    <text evidence="3">The sequence shown here is derived from an EMBL/GenBank/DDBJ whole genome shotgun (WGS) entry which is preliminary data.</text>
</comment>
<dbReference type="SMART" id="SM00015">
    <property type="entry name" value="IQ"/>
    <property type="match status" value="5"/>
</dbReference>
<dbReference type="EMBL" id="CAXAMM010002058">
    <property type="protein sequence ID" value="CAK8994572.1"/>
    <property type="molecule type" value="Genomic_DNA"/>
</dbReference>
<proteinExistence type="predicted"/>
<sequence>MERGTTPRGQAAGVKRRRGGGGGTSAGEVSHTGLRQVTHLGFVMPGLHLPRLRAEQEPYEALRQHRATLRTAAATRLQSMARGRRQRQAALRRRVQGGSRLVGPESRTVRSAELGRLKAFLLMCRGFLRLQARQRGVLARQQVRSWRRNKAATQLAAHLRTFGAVGRWRRVQRATLRLQSWQRGHTQRAQYQVEVARVLRLQRWWRSTKKRRRFGQLQQSVRKLQAVARGWHGRREATERRVQRFRLRRAVTRLVRLRRRHQREKAFRWKMMEMYRRVPDAPTAKSKDDLIKEVLFLRQLCEERDTEIQDLQERNDTWRQQIEYLRHRIFWRLRDCLRRP</sequence>
<feature type="region of interest" description="Disordered" evidence="2">
    <location>
        <begin position="1"/>
        <end position="32"/>
    </location>
</feature>
<dbReference type="InterPro" id="IPR000048">
    <property type="entry name" value="IQ_motif_EF-hand-BS"/>
</dbReference>
<evidence type="ECO:0000313" key="3">
    <source>
        <dbReference type="EMBL" id="CAK8994572.1"/>
    </source>
</evidence>
<evidence type="ECO:0000313" key="4">
    <source>
        <dbReference type="Proteomes" id="UP001642464"/>
    </source>
</evidence>
<protein>
    <submittedName>
        <fullName evidence="3">Abnormal spindle-like microcephaly-associated protein homolog</fullName>
    </submittedName>
</protein>
<keyword evidence="1" id="KW-0175">Coiled coil</keyword>
<dbReference type="Proteomes" id="UP001642464">
    <property type="component" value="Unassembled WGS sequence"/>
</dbReference>
<accession>A0ABP0HWG9</accession>
<evidence type="ECO:0000256" key="1">
    <source>
        <dbReference type="SAM" id="Coils"/>
    </source>
</evidence>
<keyword evidence="4" id="KW-1185">Reference proteome</keyword>
<reference evidence="3 4" key="1">
    <citation type="submission" date="2024-02" db="EMBL/GenBank/DDBJ databases">
        <authorList>
            <person name="Chen Y."/>
            <person name="Shah S."/>
            <person name="Dougan E. K."/>
            <person name="Thang M."/>
            <person name="Chan C."/>
        </authorList>
    </citation>
    <scope>NUCLEOTIDE SEQUENCE [LARGE SCALE GENOMIC DNA]</scope>
</reference>
<evidence type="ECO:0000256" key="2">
    <source>
        <dbReference type="SAM" id="MobiDB-lite"/>
    </source>
</evidence>
<organism evidence="3 4">
    <name type="scientific">Durusdinium trenchii</name>
    <dbReference type="NCBI Taxonomy" id="1381693"/>
    <lineage>
        <taxon>Eukaryota</taxon>
        <taxon>Sar</taxon>
        <taxon>Alveolata</taxon>
        <taxon>Dinophyceae</taxon>
        <taxon>Suessiales</taxon>
        <taxon>Symbiodiniaceae</taxon>
        <taxon>Durusdinium</taxon>
    </lineage>
</organism>
<name>A0ABP0HWG9_9DINO</name>
<dbReference type="Gene3D" id="1.20.5.190">
    <property type="match status" value="1"/>
</dbReference>
<feature type="coiled-coil region" evidence="1">
    <location>
        <begin position="301"/>
        <end position="328"/>
    </location>
</feature>